<evidence type="ECO:0000256" key="4">
    <source>
        <dbReference type="ARBA" id="ARBA00026248"/>
    </source>
</evidence>
<dbReference type="Proteomes" id="UP000324767">
    <property type="component" value="Unassembled WGS sequence"/>
</dbReference>
<keyword evidence="3" id="KW-0326">Glycosidase</keyword>
<reference evidence="6 7" key="1">
    <citation type="submission" date="2019-09" db="EMBL/GenBank/DDBJ databases">
        <title>The hologenome of the rock-dwelling lichen Lasallia pustulata.</title>
        <authorList>
            <person name="Greshake Tzovaras B."/>
            <person name="Segers F."/>
            <person name="Bicker A."/>
            <person name="Dal Grande F."/>
            <person name="Otte J."/>
            <person name="Hankeln T."/>
            <person name="Schmitt I."/>
            <person name="Ebersberger I."/>
        </authorList>
    </citation>
    <scope>NUCLEOTIDE SEQUENCE [LARGE SCALE GENOMIC DNA]</scope>
    <source>
        <strain evidence="6">A1-1</strain>
    </source>
</reference>
<dbReference type="Gene3D" id="3.90.400.10">
    <property type="entry name" value="Oligo-1,6-glucosidase, Domain 2"/>
    <property type="match status" value="1"/>
</dbReference>
<keyword evidence="2 6" id="KW-0378">Hydrolase</keyword>
<evidence type="ECO:0000313" key="6">
    <source>
        <dbReference type="EMBL" id="KAA6410052.1"/>
    </source>
</evidence>
<dbReference type="GO" id="GO:0000025">
    <property type="term" value="P:maltose catabolic process"/>
    <property type="evidence" value="ECO:0007669"/>
    <property type="project" value="TreeGrafter"/>
</dbReference>
<dbReference type="Gene3D" id="3.20.20.80">
    <property type="entry name" value="Glycosidases"/>
    <property type="match status" value="1"/>
</dbReference>
<protein>
    <submittedName>
        <fullName evidence="6">Glycoside hydrolase family 13</fullName>
    </submittedName>
</protein>
<proteinExistence type="inferred from homology"/>
<evidence type="ECO:0000256" key="3">
    <source>
        <dbReference type="ARBA" id="ARBA00023295"/>
    </source>
</evidence>
<dbReference type="InterPro" id="IPR045857">
    <property type="entry name" value="O16G_dom_2"/>
</dbReference>
<accession>A0A5M8PMB6</accession>
<dbReference type="GO" id="GO:0033934">
    <property type="term" value="F:glucan 1,4-alpha-maltotriohydrolase activity"/>
    <property type="evidence" value="ECO:0007669"/>
    <property type="project" value="TreeGrafter"/>
</dbReference>
<organism evidence="6 7">
    <name type="scientific">Lasallia pustulata</name>
    <dbReference type="NCBI Taxonomy" id="136370"/>
    <lineage>
        <taxon>Eukaryota</taxon>
        <taxon>Fungi</taxon>
        <taxon>Dikarya</taxon>
        <taxon>Ascomycota</taxon>
        <taxon>Pezizomycotina</taxon>
        <taxon>Lecanoromycetes</taxon>
        <taxon>OSLEUM clade</taxon>
        <taxon>Umbilicariomycetidae</taxon>
        <taxon>Umbilicariales</taxon>
        <taxon>Umbilicariaceae</taxon>
        <taxon>Lasallia</taxon>
    </lineage>
</organism>
<name>A0A5M8PMB6_9LECA</name>
<dbReference type="FunFam" id="3.90.400.10:FF:000002">
    <property type="entry name" value="Sucrose isomerase"/>
    <property type="match status" value="1"/>
</dbReference>
<dbReference type="GO" id="GO:0004556">
    <property type="term" value="F:alpha-amylase activity"/>
    <property type="evidence" value="ECO:0007669"/>
    <property type="project" value="TreeGrafter"/>
</dbReference>
<comment type="similarity">
    <text evidence="1">Belongs to the glycosyl hydrolase 13 family.</text>
</comment>
<dbReference type="GO" id="GO:0005987">
    <property type="term" value="P:sucrose catabolic process"/>
    <property type="evidence" value="ECO:0007669"/>
    <property type="project" value="TreeGrafter"/>
</dbReference>
<dbReference type="InterPro" id="IPR006047">
    <property type="entry name" value="GH13_cat_dom"/>
</dbReference>
<comment type="caution">
    <text evidence="6">The sequence shown here is derived from an EMBL/GenBank/DDBJ whole genome shotgun (WGS) entry which is preliminary data.</text>
</comment>
<dbReference type="SUPFAM" id="SSF51445">
    <property type="entry name" value="(Trans)glycosidases"/>
    <property type="match status" value="1"/>
</dbReference>
<keyword evidence="4" id="KW-0462">Maltose metabolism</keyword>
<dbReference type="PANTHER" id="PTHR10357">
    <property type="entry name" value="ALPHA-AMYLASE FAMILY MEMBER"/>
    <property type="match status" value="1"/>
</dbReference>
<gene>
    <name evidence="6" type="ORF">FRX48_06666</name>
</gene>
<dbReference type="CDD" id="cd11333">
    <property type="entry name" value="AmyAc_SI_OligoGlu_DGase"/>
    <property type="match status" value="1"/>
</dbReference>
<dbReference type="SMART" id="SM00642">
    <property type="entry name" value="Aamy"/>
    <property type="match status" value="1"/>
</dbReference>
<dbReference type="OrthoDB" id="1740265at2759"/>
<evidence type="ECO:0000259" key="5">
    <source>
        <dbReference type="SMART" id="SM00642"/>
    </source>
</evidence>
<dbReference type="FunFam" id="3.20.20.80:FF:000064">
    <property type="entry name" value="Oligo-1,6-glucosidase"/>
    <property type="match status" value="1"/>
</dbReference>
<dbReference type="Gene3D" id="2.60.40.1180">
    <property type="entry name" value="Golgi alpha-mannosidase II"/>
    <property type="match status" value="1"/>
</dbReference>
<dbReference type="GO" id="GO:0004575">
    <property type="term" value="F:sucrose alpha-glucosidase activity"/>
    <property type="evidence" value="ECO:0007669"/>
    <property type="project" value="TreeGrafter"/>
</dbReference>
<dbReference type="AlphaFoldDB" id="A0A5M8PMB6"/>
<dbReference type="PANTHER" id="PTHR10357:SF232">
    <property type="entry name" value="GLYCOSYL HYDROLASE FAMILY 13 CATALYTIC DOMAIN-CONTAINING PROTEIN"/>
    <property type="match status" value="1"/>
</dbReference>
<dbReference type="InterPro" id="IPR017853">
    <property type="entry name" value="GH"/>
</dbReference>
<dbReference type="EMBL" id="VXIT01000010">
    <property type="protein sequence ID" value="KAA6410052.1"/>
    <property type="molecule type" value="Genomic_DNA"/>
</dbReference>
<sequence length="568" mass="66183">MKGSPGAMQPAWWKEAIVYQIYPYSFRDTTGTGIGDLNGITSKLPYLRDLGVDVVWLSPIYASPMKDMGYDISDYRAIHPEMGTMEDWETLVGQAHDLGLKVVMDLVVNHTSDQHAWFQESRKGGAKKGWYIWRPAKDGKEPNNWGAIFGGSCWEWDEQLQEYYLHVFDTSQPDLNWENPAVREAVWDIMRFWLDKGCDGFRMDVINCISKEPGLPDVPITDLEMEFQYGLLHRFNGPRVHEYLQEMNERVLKHYPHAFTVGETPGVNTPAKAIEYVQDARELQMIFHFEHMYMDIEPGKKCFYHRGWKLTELKNILGTWMEYMQEHRGWDSLYLENHDQPRILGRWANDTTHRLESAKMLAIFHATGRGTVYLYQGQEMGMANPKHWTYEELRDLEEINFYDEEKRKRAEGAGMGDVLARIQVIGRDNARTPMQWDDSRSAGFTTGAPWIKVNEDYKAWNVAKQEGDSGSVLVFWKTLLKVRKERRGLVYGYFKMLDRGNEQVYAYTRTDDRYEYLVVCSFSGETVLWDCPVERGELLLSNYSVGEGEVDNQMSLRAYEGRLYCRKM</sequence>
<dbReference type="GO" id="GO:0004574">
    <property type="term" value="F:oligo-1,6-glucosidase activity"/>
    <property type="evidence" value="ECO:0007669"/>
    <property type="project" value="TreeGrafter"/>
</dbReference>
<dbReference type="Pfam" id="PF00128">
    <property type="entry name" value="Alpha-amylase"/>
    <property type="match status" value="1"/>
</dbReference>
<dbReference type="InterPro" id="IPR013780">
    <property type="entry name" value="Glyco_hydro_b"/>
</dbReference>
<feature type="domain" description="Glycosyl hydrolase family 13 catalytic" evidence="5">
    <location>
        <begin position="20"/>
        <end position="431"/>
    </location>
</feature>
<evidence type="ECO:0000256" key="1">
    <source>
        <dbReference type="ARBA" id="ARBA00008061"/>
    </source>
</evidence>
<evidence type="ECO:0000313" key="7">
    <source>
        <dbReference type="Proteomes" id="UP000324767"/>
    </source>
</evidence>
<evidence type="ECO:0000256" key="2">
    <source>
        <dbReference type="ARBA" id="ARBA00022801"/>
    </source>
</evidence>
<dbReference type="FunFam" id="2.60.40.1180:FF:000007">
    <property type="entry name" value="Sucrose isomerase"/>
    <property type="match status" value="1"/>
</dbReference>
<dbReference type="SUPFAM" id="SSF51011">
    <property type="entry name" value="Glycosyl hydrolase domain"/>
    <property type="match status" value="1"/>
</dbReference>